<keyword evidence="2 5" id="KW-0689">Ribosomal protein</keyword>
<sequence>MDPISDMLSHIRNAGAAKKQSVRFPYSKIKNDIAKILAKNGYVARVGTIGKKQNKLLEVELAYTKEGAPKIIGSRRVSKPSCRIYQGFREIRPLRRGHGMIVVTTPKGILSDTDARKAKVGGEVLFTIW</sequence>
<comment type="caution">
    <text evidence="7">The sequence shown here is derived from an EMBL/GenBank/DDBJ whole genome shotgun (WGS) entry which is preliminary data.</text>
</comment>
<evidence type="ECO:0000256" key="3">
    <source>
        <dbReference type="ARBA" id="ARBA00023274"/>
    </source>
</evidence>
<protein>
    <recommendedName>
        <fullName evidence="4 5">Small ribosomal subunit protein uS8</fullName>
    </recommendedName>
</protein>
<keyword evidence="5" id="KW-0699">rRNA-binding</keyword>
<gene>
    <name evidence="5" type="primary">rpsH</name>
    <name evidence="7" type="ORF">COW88_02440</name>
</gene>
<dbReference type="GO" id="GO:0019843">
    <property type="term" value="F:rRNA binding"/>
    <property type="evidence" value="ECO:0007669"/>
    <property type="project" value="UniProtKB-UniRule"/>
</dbReference>
<comment type="similarity">
    <text evidence="1 5 6">Belongs to the universal ribosomal protein uS8 family.</text>
</comment>
<dbReference type="Gene3D" id="3.30.1370.30">
    <property type="match status" value="1"/>
</dbReference>
<dbReference type="AlphaFoldDB" id="A0A2H0CTS8"/>
<dbReference type="Gene3D" id="3.30.1490.10">
    <property type="match status" value="1"/>
</dbReference>
<name>A0A2H0CTS8_9BACT</name>
<dbReference type="GO" id="GO:0003735">
    <property type="term" value="F:structural constituent of ribosome"/>
    <property type="evidence" value="ECO:0007669"/>
    <property type="project" value="InterPro"/>
</dbReference>
<evidence type="ECO:0000256" key="1">
    <source>
        <dbReference type="ARBA" id="ARBA00006471"/>
    </source>
</evidence>
<evidence type="ECO:0000256" key="2">
    <source>
        <dbReference type="ARBA" id="ARBA00022980"/>
    </source>
</evidence>
<accession>A0A2H0CTS8</accession>
<evidence type="ECO:0000256" key="5">
    <source>
        <dbReference type="HAMAP-Rule" id="MF_01302"/>
    </source>
</evidence>
<comment type="function">
    <text evidence="5">One of the primary rRNA binding proteins, it binds directly to 16S rRNA central domain where it helps coordinate assembly of the platform of the 30S subunit.</text>
</comment>
<dbReference type="Proteomes" id="UP000230638">
    <property type="component" value="Unassembled WGS sequence"/>
</dbReference>
<evidence type="ECO:0000256" key="4">
    <source>
        <dbReference type="ARBA" id="ARBA00035258"/>
    </source>
</evidence>
<comment type="subunit">
    <text evidence="5">Part of the 30S ribosomal subunit. Contacts proteins S5 and S12.</text>
</comment>
<dbReference type="PANTHER" id="PTHR11758">
    <property type="entry name" value="40S RIBOSOMAL PROTEIN S15A"/>
    <property type="match status" value="1"/>
</dbReference>
<dbReference type="EMBL" id="PCTL01000025">
    <property type="protein sequence ID" value="PIP73297.1"/>
    <property type="molecule type" value="Genomic_DNA"/>
</dbReference>
<dbReference type="GO" id="GO:0005840">
    <property type="term" value="C:ribosome"/>
    <property type="evidence" value="ECO:0007669"/>
    <property type="project" value="UniProtKB-KW"/>
</dbReference>
<organism evidence="7 8">
    <name type="scientific">Candidatus Lloydbacteria bacterium CG22_combo_CG10-13_8_21_14_all_47_15</name>
    <dbReference type="NCBI Taxonomy" id="1974635"/>
    <lineage>
        <taxon>Bacteria</taxon>
        <taxon>Candidatus Lloydiibacteriota</taxon>
    </lineage>
</organism>
<dbReference type="FunFam" id="3.30.1490.10:FF:000001">
    <property type="entry name" value="30S ribosomal protein S8"/>
    <property type="match status" value="1"/>
</dbReference>
<dbReference type="GO" id="GO:0005737">
    <property type="term" value="C:cytoplasm"/>
    <property type="evidence" value="ECO:0007669"/>
    <property type="project" value="UniProtKB-ARBA"/>
</dbReference>
<evidence type="ECO:0000313" key="7">
    <source>
        <dbReference type="EMBL" id="PIP73297.1"/>
    </source>
</evidence>
<dbReference type="HAMAP" id="MF_01302_B">
    <property type="entry name" value="Ribosomal_uS8_B"/>
    <property type="match status" value="1"/>
</dbReference>
<keyword evidence="3 5" id="KW-0687">Ribonucleoprotein</keyword>
<dbReference type="InterPro" id="IPR000630">
    <property type="entry name" value="Ribosomal_uS8"/>
</dbReference>
<proteinExistence type="inferred from homology"/>
<evidence type="ECO:0000313" key="8">
    <source>
        <dbReference type="Proteomes" id="UP000230638"/>
    </source>
</evidence>
<dbReference type="GO" id="GO:0006412">
    <property type="term" value="P:translation"/>
    <property type="evidence" value="ECO:0007669"/>
    <property type="project" value="UniProtKB-UniRule"/>
</dbReference>
<dbReference type="Pfam" id="PF00410">
    <property type="entry name" value="Ribosomal_S8"/>
    <property type="match status" value="1"/>
</dbReference>
<dbReference type="NCBIfam" id="NF001109">
    <property type="entry name" value="PRK00136.1"/>
    <property type="match status" value="1"/>
</dbReference>
<dbReference type="SUPFAM" id="SSF56047">
    <property type="entry name" value="Ribosomal protein S8"/>
    <property type="match status" value="1"/>
</dbReference>
<dbReference type="InterPro" id="IPR035987">
    <property type="entry name" value="Ribosomal_uS8_sf"/>
</dbReference>
<evidence type="ECO:0000256" key="6">
    <source>
        <dbReference type="RuleBase" id="RU003660"/>
    </source>
</evidence>
<reference evidence="7 8" key="1">
    <citation type="submission" date="2017-09" db="EMBL/GenBank/DDBJ databases">
        <title>Depth-based differentiation of microbial function through sediment-hosted aquifers and enrichment of novel symbionts in the deep terrestrial subsurface.</title>
        <authorList>
            <person name="Probst A.J."/>
            <person name="Ladd B."/>
            <person name="Jarett J.K."/>
            <person name="Geller-Mcgrath D.E."/>
            <person name="Sieber C.M."/>
            <person name="Emerson J.B."/>
            <person name="Anantharaman K."/>
            <person name="Thomas B.C."/>
            <person name="Malmstrom R."/>
            <person name="Stieglmeier M."/>
            <person name="Klingl A."/>
            <person name="Woyke T."/>
            <person name="Ryan C.M."/>
            <person name="Banfield J.F."/>
        </authorList>
    </citation>
    <scope>NUCLEOTIDE SEQUENCE [LARGE SCALE GENOMIC DNA]</scope>
    <source>
        <strain evidence="7">CG22_combo_CG10-13_8_21_14_all_47_15</strain>
    </source>
</reference>
<dbReference type="InterPro" id="IPR047863">
    <property type="entry name" value="Ribosomal_uS8_CS"/>
</dbReference>
<keyword evidence="5" id="KW-0694">RNA-binding</keyword>
<dbReference type="GO" id="GO:1990904">
    <property type="term" value="C:ribonucleoprotein complex"/>
    <property type="evidence" value="ECO:0007669"/>
    <property type="project" value="UniProtKB-KW"/>
</dbReference>
<dbReference type="PROSITE" id="PS00053">
    <property type="entry name" value="RIBOSOMAL_S8"/>
    <property type="match status" value="1"/>
</dbReference>